<reference evidence="4" key="3">
    <citation type="submission" date="2025-09" db="UniProtKB">
        <authorList>
            <consortium name="Ensembl"/>
        </authorList>
    </citation>
    <scope>IDENTIFICATION</scope>
</reference>
<feature type="coiled-coil region" evidence="1">
    <location>
        <begin position="211"/>
        <end position="252"/>
    </location>
</feature>
<keyword evidence="1" id="KW-0175">Coiled coil</keyword>
<dbReference type="Pfam" id="PF01391">
    <property type="entry name" value="Collagen"/>
    <property type="match status" value="1"/>
</dbReference>
<dbReference type="Proteomes" id="UP000002280">
    <property type="component" value="Chromosome 5"/>
</dbReference>
<keyword evidence="3" id="KW-0812">Transmembrane</keyword>
<accession>A0A5F8GUH3</accession>
<feature type="region of interest" description="Disordered" evidence="2">
    <location>
        <begin position="275"/>
        <end position="357"/>
    </location>
</feature>
<keyword evidence="5" id="KW-1185">Reference proteome</keyword>
<reference evidence="4 5" key="1">
    <citation type="journal article" date="2007" name="Nature">
        <title>Genome of the marsupial Monodelphis domestica reveals innovation in non-coding sequences.</title>
        <authorList>
            <person name="Mikkelsen T.S."/>
            <person name="Wakefield M.J."/>
            <person name="Aken B."/>
            <person name="Amemiya C.T."/>
            <person name="Chang J.L."/>
            <person name="Duke S."/>
            <person name="Garber M."/>
            <person name="Gentles A.J."/>
            <person name="Goodstadt L."/>
            <person name="Heger A."/>
            <person name="Jurka J."/>
            <person name="Kamal M."/>
            <person name="Mauceli E."/>
            <person name="Searle S.M."/>
            <person name="Sharpe T."/>
            <person name="Baker M.L."/>
            <person name="Batzer M.A."/>
            <person name="Benos P.V."/>
            <person name="Belov K."/>
            <person name="Clamp M."/>
            <person name="Cook A."/>
            <person name="Cuff J."/>
            <person name="Das R."/>
            <person name="Davidow L."/>
            <person name="Deakin J.E."/>
            <person name="Fazzari M.J."/>
            <person name="Glass J.L."/>
            <person name="Grabherr M."/>
            <person name="Greally J.M."/>
            <person name="Gu W."/>
            <person name="Hore T.A."/>
            <person name="Huttley G.A."/>
            <person name="Kleber M."/>
            <person name="Jirtle R.L."/>
            <person name="Koina E."/>
            <person name="Lee J.T."/>
            <person name="Mahony S."/>
            <person name="Marra M.A."/>
            <person name="Miller R.D."/>
            <person name="Nicholls R.D."/>
            <person name="Oda M."/>
            <person name="Papenfuss A.T."/>
            <person name="Parra Z.E."/>
            <person name="Pollock D.D."/>
            <person name="Ray D.A."/>
            <person name="Schein J.E."/>
            <person name="Speed T.P."/>
            <person name="Thompson K."/>
            <person name="VandeBerg J.L."/>
            <person name="Wade C.M."/>
            <person name="Walker J.A."/>
            <person name="Waters P.D."/>
            <person name="Webber C."/>
            <person name="Weidman J.R."/>
            <person name="Xie X."/>
            <person name="Zody M.C."/>
            <person name="Baldwin J."/>
            <person name="Abdouelleil A."/>
            <person name="Abdulkadir J."/>
            <person name="Abebe A."/>
            <person name="Abera B."/>
            <person name="Abreu J."/>
            <person name="Acer S.C."/>
            <person name="Aftuck L."/>
            <person name="Alexander A."/>
            <person name="An P."/>
            <person name="Anderson E."/>
            <person name="Anderson S."/>
            <person name="Arachi H."/>
            <person name="Azer M."/>
            <person name="Bachantsang P."/>
            <person name="Barry A."/>
            <person name="Bayul T."/>
            <person name="Berlin A."/>
            <person name="Bessette D."/>
            <person name="Bloom T."/>
            <person name="Bloom T."/>
            <person name="Boguslavskiy L."/>
            <person name="Bonnet C."/>
            <person name="Boukhgalter B."/>
            <person name="Bourzgui I."/>
            <person name="Brown A."/>
            <person name="Cahill P."/>
            <person name="Channer S."/>
            <person name="Cheshatsang Y."/>
            <person name="Chuda L."/>
            <person name="Citroen M."/>
            <person name="Collymore A."/>
            <person name="Cooke P."/>
            <person name="Costello M."/>
            <person name="D'Aco K."/>
            <person name="Daza R."/>
            <person name="De Haan G."/>
            <person name="DeGray S."/>
            <person name="DeMaso C."/>
            <person name="Dhargay N."/>
            <person name="Dooley K."/>
            <person name="Dooley E."/>
            <person name="Doricent M."/>
            <person name="Dorje P."/>
            <person name="Dorjee K."/>
            <person name="Dupes A."/>
            <person name="Elong R."/>
            <person name="Falk J."/>
            <person name="Farina A."/>
            <person name="Faro S."/>
            <person name="Ferguson D."/>
            <person name="Fisher S."/>
            <person name="Foley C.D."/>
            <person name="Franke A."/>
            <person name="Friedrich D."/>
            <person name="Gadbois L."/>
            <person name="Gearin G."/>
            <person name="Gearin C.R."/>
            <person name="Giannoukos G."/>
            <person name="Goode T."/>
            <person name="Graham J."/>
            <person name="Grandbois E."/>
            <person name="Grewal S."/>
            <person name="Gyaltsen K."/>
            <person name="Hafez N."/>
            <person name="Hagos B."/>
            <person name="Hall J."/>
            <person name="Henson C."/>
            <person name="Hollinger A."/>
            <person name="Honan T."/>
            <person name="Huard M.D."/>
            <person name="Hughes L."/>
            <person name="Hurhula B."/>
            <person name="Husby M.E."/>
            <person name="Kamat A."/>
            <person name="Kanga B."/>
            <person name="Kashin S."/>
            <person name="Khazanovich D."/>
            <person name="Kisner P."/>
            <person name="Lance K."/>
            <person name="Lara M."/>
            <person name="Lee W."/>
            <person name="Lennon N."/>
            <person name="Letendre F."/>
            <person name="LeVine R."/>
            <person name="Lipovsky A."/>
            <person name="Liu X."/>
            <person name="Liu J."/>
            <person name="Liu S."/>
            <person name="Lokyitsang T."/>
            <person name="Lokyitsang Y."/>
            <person name="Lubonja R."/>
            <person name="Lui A."/>
            <person name="MacDonald P."/>
            <person name="Magnisalis V."/>
            <person name="Maru K."/>
            <person name="Matthews C."/>
            <person name="McCusker W."/>
            <person name="McDonough S."/>
            <person name="Mehta T."/>
            <person name="Meldrim J."/>
            <person name="Meneus L."/>
            <person name="Mihai O."/>
            <person name="Mihalev A."/>
            <person name="Mihova T."/>
            <person name="Mittelman R."/>
            <person name="Mlenga V."/>
            <person name="Montmayeur A."/>
            <person name="Mulrain L."/>
            <person name="Navidi A."/>
            <person name="Naylor J."/>
            <person name="Negash T."/>
            <person name="Nguyen T."/>
            <person name="Nguyen N."/>
            <person name="Nicol R."/>
            <person name="Norbu C."/>
            <person name="Norbu N."/>
            <person name="Novod N."/>
            <person name="O'Neill B."/>
            <person name="Osman S."/>
            <person name="Markiewicz E."/>
            <person name="Oyono O.L."/>
            <person name="Patti C."/>
            <person name="Phunkhang P."/>
            <person name="Pierre F."/>
            <person name="Priest M."/>
            <person name="Raghuraman S."/>
            <person name="Rege F."/>
            <person name="Reyes R."/>
            <person name="Rise C."/>
            <person name="Rogov P."/>
            <person name="Ross K."/>
            <person name="Ryan E."/>
            <person name="Settipalli S."/>
            <person name="Shea T."/>
            <person name="Sherpa N."/>
            <person name="Shi L."/>
            <person name="Shih D."/>
            <person name="Sparrow T."/>
            <person name="Spaulding J."/>
            <person name="Stalker J."/>
            <person name="Stange-Thomann N."/>
            <person name="Stavropoulos S."/>
            <person name="Stone C."/>
            <person name="Strader C."/>
            <person name="Tesfaye S."/>
            <person name="Thomson T."/>
            <person name="Thoulutsang Y."/>
            <person name="Thoulutsang D."/>
            <person name="Topham K."/>
            <person name="Topping I."/>
            <person name="Tsamla T."/>
            <person name="Vassiliev H."/>
            <person name="Vo A."/>
            <person name="Wangchuk T."/>
            <person name="Wangdi T."/>
            <person name="Weiand M."/>
            <person name="Wilkinson J."/>
            <person name="Wilson A."/>
            <person name="Yadav S."/>
            <person name="Young G."/>
            <person name="Yu Q."/>
            <person name="Zembek L."/>
            <person name="Zhong D."/>
            <person name="Zimmer A."/>
            <person name="Zwirko Z."/>
            <person name="Jaffe D.B."/>
            <person name="Alvarez P."/>
            <person name="Brockman W."/>
            <person name="Butler J."/>
            <person name="Chin C."/>
            <person name="Gnerre S."/>
            <person name="MacCallum I."/>
            <person name="Graves J.A."/>
            <person name="Ponting C.P."/>
            <person name="Breen M."/>
            <person name="Samollow P.B."/>
            <person name="Lander E.S."/>
            <person name="Lindblad-Toh K."/>
        </authorList>
    </citation>
    <scope>NUCLEOTIDE SEQUENCE [LARGE SCALE GENOMIC DNA]</scope>
</reference>
<dbReference type="GeneTree" id="ENSGT00950000183074"/>
<feature type="transmembrane region" description="Helical" evidence="3">
    <location>
        <begin position="53"/>
        <end position="78"/>
    </location>
</feature>
<evidence type="ECO:0000313" key="5">
    <source>
        <dbReference type="Proteomes" id="UP000002280"/>
    </source>
</evidence>
<dbReference type="InterPro" id="IPR050938">
    <property type="entry name" value="Collagen_Structural_Proteins"/>
</dbReference>
<dbReference type="Bgee" id="ENSMODG00000019061">
    <property type="expression patterns" value="Expressed in blood and 15 other cell types or tissues"/>
</dbReference>
<sequence>MKKWDRLSNQQENCTQDGCSDSVRFDARTMTAKLPENSPNVFGLQEKLKSHKVALLGLYILMFGVLIPLTGFITAQALRWGMQNCINSSICENGASQNSGSEFLKKEKDQEDKEGLKKMIPDHNSTLEKEIQKVSDLEANLLHSQVFWNLSMKTEQKFEDLFLQVTSILSTIHSQSEMIDAVNNSLAILNATLFEIQLDIESWKGANQGTIQKQQEETERLEQHVFNVSAEIMTLKEQQAHLNQEVKEEMKLLTNITNDLRLKDWEHSMTLRNLTLIQGPPGPKGEQGESGPKGEAGVPGITGPRGLPGLKGDMGMMGPQGPRGNTGLQGYAGRPGMPGLKGQKGAKGDRGRYCKYL</sequence>
<reference evidence="4" key="2">
    <citation type="submission" date="2025-08" db="UniProtKB">
        <authorList>
            <consortium name="Ensembl"/>
        </authorList>
    </citation>
    <scope>IDENTIFICATION</scope>
</reference>
<keyword evidence="3" id="KW-1133">Transmembrane helix</keyword>
<dbReference type="GO" id="GO:0005044">
    <property type="term" value="F:scavenger receptor activity"/>
    <property type="evidence" value="ECO:0007669"/>
    <property type="project" value="InterPro"/>
</dbReference>
<dbReference type="InterPro" id="IPR008160">
    <property type="entry name" value="Collagen"/>
</dbReference>
<dbReference type="OMA" id="DDHWEIR"/>
<dbReference type="PANTHER" id="PTHR37456">
    <property type="entry name" value="SI:CH211-266K2.1"/>
    <property type="match status" value="1"/>
</dbReference>
<evidence type="ECO:0000256" key="3">
    <source>
        <dbReference type="SAM" id="Phobius"/>
    </source>
</evidence>
<proteinExistence type="predicted"/>
<dbReference type="PRINTS" id="PR01408">
    <property type="entry name" value="MACSCAVRCPTR"/>
</dbReference>
<organism evidence="4 5">
    <name type="scientific">Monodelphis domestica</name>
    <name type="common">Gray short-tailed opossum</name>
    <dbReference type="NCBI Taxonomy" id="13616"/>
    <lineage>
        <taxon>Eukaryota</taxon>
        <taxon>Metazoa</taxon>
        <taxon>Chordata</taxon>
        <taxon>Craniata</taxon>
        <taxon>Vertebrata</taxon>
        <taxon>Euteleostomi</taxon>
        <taxon>Mammalia</taxon>
        <taxon>Metatheria</taxon>
        <taxon>Didelphimorphia</taxon>
        <taxon>Didelphidae</taxon>
        <taxon>Monodelphis</taxon>
    </lineage>
</organism>
<dbReference type="Pfam" id="PF03523">
    <property type="entry name" value="Macscav_rec"/>
    <property type="match status" value="1"/>
</dbReference>
<evidence type="ECO:0000313" key="4">
    <source>
        <dbReference type="Ensembl" id="ENSMODP00000051195.1"/>
    </source>
</evidence>
<dbReference type="InParanoid" id="A0A5F8GUH3"/>
<protein>
    <submittedName>
        <fullName evidence="4">Macrophage scavenger receptor 1</fullName>
    </submittedName>
</protein>
<dbReference type="GO" id="GO:0006898">
    <property type="term" value="P:receptor-mediated endocytosis"/>
    <property type="evidence" value="ECO:0007669"/>
    <property type="project" value="InterPro"/>
</dbReference>
<dbReference type="PANTHER" id="PTHR37456:SF6">
    <property type="entry name" value="COLLAGEN ALPHA-1(XXIII) CHAIN-LIKE ISOFORM X2"/>
    <property type="match status" value="1"/>
</dbReference>
<dbReference type="FunCoup" id="A0A5F8GUH3">
    <property type="interactions" value="86"/>
</dbReference>
<name>A0A5F8GUH3_MONDO</name>
<feature type="compositionally biased region" description="Basic and acidic residues" evidence="2">
    <location>
        <begin position="346"/>
        <end position="357"/>
    </location>
</feature>
<evidence type="ECO:0000256" key="1">
    <source>
        <dbReference type="SAM" id="Coils"/>
    </source>
</evidence>
<dbReference type="GO" id="GO:0016020">
    <property type="term" value="C:membrane"/>
    <property type="evidence" value="ECO:0007669"/>
    <property type="project" value="InterPro"/>
</dbReference>
<evidence type="ECO:0000256" key="2">
    <source>
        <dbReference type="SAM" id="MobiDB-lite"/>
    </source>
</evidence>
<keyword evidence="3" id="KW-0472">Membrane</keyword>
<dbReference type="AlphaFoldDB" id="A0A5F8GUH3"/>
<dbReference type="Ensembl" id="ENSMODT00000068280.1">
    <property type="protein sequence ID" value="ENSMODP00000051195.1"/>
    <property type="gene ID" value="ENSMODG00000019061.4"/>
</dbReference>
<dbReference type="InterPro" id="IPR003543">
    <property type="entry name" value="SR-AI/II"/>
</dbReference>